<dbReference type="Gene3D" id="3.90.550.10">
    <property type="entry name" value="Spore Coat Polysaccharide Biosynthesis Protein SpsA, Chain A"/>
    <property type="match status" value="1"/>
</dbReference>
<dbReference type="EMBL" id="CAFAAI010000010">
    <property type="protein sequence ID" value="CAB4787212.1"/>
    <property type="molecule type" value="Genomic_DNA"/>
</dbReference>
<dbReference type="PANTHER" id="PTHR10859:SF91">
    <property type="entry name" value="DOLICHYL-PHOSPHATE BETA-GLUCOSYLTRANSFERASE"/>
    <property type="match status" value="1"/>
</dbReference>
<dbReference type="SUPFAM" id="SSF53448">
    <property type="entry name" value="Nucleotide-diphospho-sugar transferases"/>
    <property type="match status" value="1"/>
</dbReference>
<evidence type="ECO:0000259" key="1">
    <source>
        <dbReference type="Pfam" id="PF00535"/>
    </source>
</evidence>
<reference evidence="2" key="1">
    <citation type="submission" date="2020-05" db="EMBL/GenBank/DDBJ databases">
        <authorList>
            <person name="Chiriac C."/>
            <person name="Salcher M."/>
            <person name="Ghai R."/>
            <person name="Kavagutti S V."/>
        </authorList>
    </citation>
    <scope>NUCLEOTIDE SEQUENCE</scope>
</reference>
<sequence length="262" mass="28656">MSSPVDDVVGSSVDETTLVIPCFNEMERLHRSCITALVANPRIRLLLVNDGSTDATLILLRDLADEHVGVDVLDLVNNRGKAEAVRIGMQHAAARGSAVVGYCDADMATPVEELLRLEDLLQQNPSLEVLLATRVALLGHHVDRSIARHYLGRLFATAASAVLNIRVYDTQCGAKFFRNTVALRSAICEPFNSRWAFDVELLGRLLAGGRGQPPINPVSILEVPLKVWSDVAGSKLTPMASLRAGADLFVIWRALDRWRTAR</sequence>
<accession>A0A6J6WQY3</accession>
<protein>
    <submittedName>
        <fullName evidence="2">Unannotated protein</fullName>
    </submittedName>
</protein>
<feature type="domain" description="Glycosyltransferase 2-like" evidence="1">
    <location>
        <begin position="18"/>
        <end position="175"/>
    </location>
</feature>
<dbReference type="GO" id="GO:0006487">
    <property type="term" value="P:protein N-linked glycosylation"/>
    <property type="evidence" value="ECO:0007669"/>
    <property type="project" value="TreeGrafter"/>
</dbReference>
<proteinExistence type="predicted"/>
<evidence type="ECO:0000313" key="2">
    <source>
        <dbReference type="EMBL" id="CAB4787212.1"/>
    </source>
</evidence>
<dbReference type="AlphaFoldDB" id="A0A6J6WQY3"/>
<dbReference type="InterPro" id="IPR029044">
    <property type="entry name" value="Nucleotide-diphossugar_trans"/>
</dbReference>
<dbReference type="Pfam" id="PF00535">
    <property type="entry name" value="Glycos_transf_2"/>
    <property type="match status" value="1"/>
</dbReference>
<organism evidence="2">
    <name type="scientific">freshwater metagenome</name>
    <dbReference type="NCBI Taxonomy" id="449393"/>
    <lineage>
        <taxon>unclassified sequences</taxon>
        <taxon>metagenomes</taxon>
        <taxon>ecological metagenomes</taxon>
    </lineage>
</organism>
<name>A0A6J6WQY3_9ZZZZ</name>
<gene>
    <name evidence="2" type="ORF">UFOPK2992_00142</name>
</gene>
<dbReference type="InterPro" id="IPR001173">
    <property type="entry name" value="Glyco_trans_2-like"/>
</dbReference>
<dbReference type="PANTHER" id="PTHR10859">
    <property type="entry name" value="GLYCOSYL TRANSFERASE"/>
    <property type="match status" value="1"/>
</dbReference>